<name>A0A409WLR9_PSICY</name>
<comment type="caution">
    <text evidence="2">The sequence shown here is derived from an EMBL/GenBank/DDBJ whole genome shotgun (WGS) entry which is preliminary data.</text>
</comment>
<proteinExistence type="predicted"/>
<dbReference type="AlphaFoldDB" id="A0A409WLR9"/>
<reference evidence="2 3" key="1">
    <citation type="journal article" date="2018" name="Evol. Lett.">
        <title>Horizontal gene cluster transfer increased hallucinogenic mushroom diversity.</title>
        <authorList>
            <person name="Reynolds H.T."/>
            <person name="Vijayakumar V."/>
            <person name="Gluck-Thaler E."/>
            <person name="Korotkin H.B."/>
            <person name="Matheny P.B."/>
            <person name="Slot J.C."/>
        </authorList>
    </citation>
    <scope>NUCLEOTIDE SEQUENCE [LARGE SCALE GENOMIC DNA]</scope>
    <source>
        <strain evidence="2 3">2631</strain>
    </source>
</reference>
<dbReference type="Proteomes" id="UP000283269">
    <property type="component" value="Unassembled WGS sequence"/>
</dbReference>
<protein>
    <submittedName>
        <fullName evidence="2">Uncharacterized protein</fullName>
    </submittedName>
</protein>
<sequence>MLAVGRLSALFLFFLAALLTGATARSPFSQARSGLLSSKSEEFRTNGERLAAGLTPLKPRQFFTPSRVARTIASPLPAVNGRILVRKAGSGTVLGYVSSSVDTSGRYNINSGSNSASHLKVRVAPTSTSTSSELAVALVPASGAYPQLGFAGSNVRLQGSTYNLLTATKETNPGSAPSIVGNSIGGNSFAYSESSIWTYNSNTKTLSATWVNPAPSRNTVATEFYASAPGPNSRPGILQLRSGSNAPTGYQKVTFHIEV</sequence>
<feature type="signal peptide" evidence="1">
    <location>
        <begin position="1"/>
        <end position="24"/>
    </location>
</feature>
<gene>
    <name evidence="2" type="ORF">CVT25_002628</name>
</gene>
<evidence type="ECO:0000256" key="1">
    <source>
        <dbReference type="SAM" id="SignalP"/>
    </source>
</evidence>
<dbReference type="InParanoid" id="A0A409WLR9"/>
<keyword evidence="3" id="KW-1185">Reference proteome</keyword>
<dbReference type="EMBL" id="NHYD01003375">
    <property type="protein sequence ID" value="PPQ79466.1"/>
    <property type="molecule type" value="Genomic_DNA"/>
</dbReference>
<feature type="chain" id="PRO_5019028747" evidence="1">
    <location>
        <begin position="25"/>
        <end position="259"/>
    </location>
</feature>
<evidence type="ECO:0000313" key="2">
    <source>
        <dbReference type="EMBL" id="PPQ79466.1"/>
    </source>
</evidence>
<dbReference type="OrthoDB" id="4584900at2759"/>
<evidence type="ECO:0000313" key="3">
    <source>
        <dbReference type="Proteomes" id="UP000283269"/>
    </source>
</evidence>
<accession>A0A409WLR9</accession>
<organism evidence="2 3">
    <name type="scientific">Psilocybe cyanescens</name>
    <dbReference type="NCBI Taxonomy" id="93625"/>
    <lineage>
        <taxon>Eukaryota</taxon>
        <taxon>Fungi</taxon>
        <taxon>Dikarya</taxon>
        <taxon>Basidiomycota</taxon>
        <taxon>Agaricomycotina</taxon>
        <taxon>Agaricomycetes</taxon>
        <taxon>Agaricomycetidae</taxon>
        <taxon>Agaricales</taxon>
        <taxon>Agaricineae</taxon>
        <taxon>Strophariaceae</taxon>
        <taxon>Psilocybe</taxon>
    </lineage>
</organism>
<keyword evidence="1" id="KW-0732">Signal</keyword>